<organism evidence="1 2">
    <name type="scientific">Maribacter dokdonensis</name>
    <dbReference type="NCBI Taxonomy" id="320912"/>
    <lineage>
        <taxon>Bacteria</taxon>
        <taxon>Pseudomonadati</taxon>
        <taxon>Bacteroidota</taxon>
        <taxon>Flavobacteriia</taxon>
        <taxon>Flavobacteriales</taxon>
        <taxon>Flavobacteriaceae</taxon>
        <taxon>Maribacter</taxon>
    </lineage>
</organism>
<accession>A0A1H4NNQ8</accession>
<dbReference type="InterPro" id="IPR035948">
    <property type="entry name" value="YwqG-like_sf"/>
</dbReference>
<dbReference type="InterPro" id="IPR015315">
    <property type="entry name" value="DUF1963"/>
</dbReference>
<dbReference type="EMBL" id="FNTB01000001">
    <property type="protein sequence ID" value="SEB96478.1"/>
    <property type="molecule type" value="Genomic_DNA"/>
</dbReference>
<dbReference type="AlphaFoldDB" id="A0A1H4NNQ8"/>
<protein>
    <submittedName>
        <fullName evidence="1">Uncharacterized protein YwqG</fullName>
    </submittedName>
</protein>
<gene>
    <name evidence="1" type="ORF">SAMN05192540_2004</name>
</gene>
<name>A0A1H4NNQ8_9FLAO</name>
<dbReference type="PANTHER" id="PTHR36436:SF6">
    <property type="entry name" value="SLL5081 PROTEIN"/>
    <property type="match status" value="1"/>
</dbReference>
<dbReference type="PANTHER" id="PTHR36436">
    <property type="entry name" value="SLL5081 PROTEIN"/>
    <property type="match status" value="1"/>
</dbReference>
<sequence length="246" mass="28716">MDIKDLNEIVIAGKYDLDQKDDYLRSIMLPAIKIEQATVFDEKGLSKYGGNPLVPENFEWPKHEFGDYKFIAQFNLSELPPGENQLPKKGLLSIFVAYNEEHTMAWTDDNYAKVFYFENIDDLKAYDNPNFPDKYSLDIIFKQEVDIPFKPELYKTKGLNKRQVNYICTKVLEKSDKKYDSYLLGYPYYNSLKADPRENENWTSLLTLRYQSGFGLYWNGRGYLMLFIEKEKLAKGDFSNVKSNAG</sequence>
<evidence type="ECO:0000313" key="2">
    <source>
        <dbReference type="Proteomes" id="UP000183038"/>
    </source>
</evidence>
<dbReference type="Proteomes" id="UP000183038">
    <property type="component" value="Unassembled WGS sequence"/>
</dbReference>
<dbReference type="Pfam" id="PF09234">
    <property type="entry name" value="DUF1963"/>
    <property type="match status" value="1"/>
</dbReference>
<proteinExistence type="predicted"/>
<evidence type="ECO:0000313" key="1">
    <source>
        <dbReference type="EMBL" id="SEB96478.1"/>
    </source>
</evidence>
<dbReference type="SUPFAM" id="SSF103032">
    <property type="entry name" value="Hypothetical protein YwqG"/>
    <property type="match status" value="1"/>
</dbReference>
<dbReference type="OrthoDB" id="8856529at2"/>
<dbReference type="RefSeq" id="WP_074672365.1">
    <property type="nucleotide sequence ID" value="NZ_FNTB01000001.1"/>
</dbReference>
<dbReference type="Gene3D" id="2.30.320.10">
    <property type="entry name" value="YwqG-like"/>
    <property type="match status" value="1"/>
</dbReference>
<reference evidence="1 2" key="1">
    <citation type="submission" date="2016-10" db="EMBL/GenBank/DDBJ databases">
        <authorList>
            <person name="de Groot N.N."/>
        </authorList>
    </citation>
    <scope>NUCLEOTIDE SEQUENCE [LARGE SCALE GENOMIC DNA]</scope>
    <source>
        <strain evidence="1 2">MAR_2009_71</strain>
    </source>
</reference>